<reference evidence="1" key="1">
    <citation type="submission" date="2013-01" db="EMBL/GenBank/DDBJ databases">
        <title>Genome assembly of Mariniradius saccharolyticus AK6.</title>
        <authorList>
            <person name="Vaidya B."/>
            <person name="Khatri I."/>
            <person name="Tanuku N.R.S."/>
            <person name="Subramanian S."/>
            <person name="Pinnaka A."/>
        </authorList>
    </citation>
    <scope>NUCLEOTIDE SEQUENCE [LARGE SCALE GENOMIC DNA]</scope>
    <source>
        <strain evidence="1">AK6</strain>
    </source>
</reference>
<accession>M7X999</accession>
<sequence>MDDFSIEPESRAGKLRLAPSPYFTQTGVLTFDGDGVGNSIHSGK</sequence>
<dbReference type="AlphaFoldDB" id="M7X999"/>
<name>M7X999_9BACT</name>
<dbReference type="EMBL" id="AMZY02000007">
    <property type="protein sequence ID" value="EMS33980.1"/>
    <property type="molecule type" value="Genomic_DNA"/>
</dbReference>
<organism evidence="1 2">
    <name type="scientific">Mariniradius saccharolyticus AK6</name>
    <dbReference type="NCBI Taxonomy" id="1239962"/>
    <lineage>
        <taxon>Bacteria</taxon>
        <taxon>Pseudomonadati</taxon>
        <taxon>Bacteroidota</taxon>
        <taxon>Cytophagia</taxon>
        <taxon>Cytophagales</taxon>
        <taxon>Cyclobacteriaceae</taxon>
        <taxon>Mariniradius</taxon>
    </lineage>
</organism>
<evidence type="ECO:0000313" key="1">
    <source>
        <dbReference type="EMBL" id="EMS33980.1"/>
    </source>
</evidence>
<dbReference type="Proteomes" id="UP000010953">
    <property type="component" value="Unassembled WGS sequence"/>
</dbReference>
<evidence type="ECO:0000313" key="2">
    <source>
        <dbReference type="Proteomes" id="UP000010953"/>
    </source>
</evidence>
<protein>
    <submittedName>
        <fullName evidence="1">Uncharacterized protein</fullName>
    </submittedName>
</protein>
<proteinExistence type="predicted"/>
<keyword evidence="2" id="KW-1185">Reference proteome</keyword>
<dbReference type="InParanoid" id="M7X999"/>
<gene>
    <name evidence="1" type="ORF">C943_03796</name>
</gene>
<comment type="caution">
    <text evidence="1">The sequence shown here is derived from an EMBL/GenBank/DDBJ whole genome shotgun (WGS) entry which is preliminary data.</text>
</comment>